<comment type="subcellular location">
    <subcellularLocation>
        <location evidence="1">Nucleus</location>
    </subcellularLocation>
</comment>
<dbReference type="PANTHER" id="PTHR12446:SF34">
    <property type="entry name" value="PROTEIN LIN-54 HOMOLOG"/>
    <property type="match status" value="1"/>
</dbReference>
<evidence type="ECO:0000259" key="5">
    <source>
        <dbReference type="PROSITE" id="PS51634"/>
    </source>
</evidence>
<name>A0AAV1IDE8_9CHLO</name>
<dbReference type="AlphaFoldDB" id="A0AAV1IDE8"/>
<dbReference type="PROSITE" id="PS51634">
    <property type="entry name" value="CRC"/>
    <property type="match status" value="1"/>
</dbReference>
<dbReference type="InterPro" id="IPR005172">
    <property type="entry name" value="CRC"/>
</dbReference>
<evidence type="ECO:0000313" key="6">
    <source>
        <dbReference type="EMBL" id="CAK0784024.1"/>
    </source>
</evidence>
<protein>
    <recommendedName>
        <fullName evidence="5">CRC domain-containing protein</fullName>
    </recommendedName>
</protein>
<sequence length="834" mass="89212">MQESTLHRTPDRPGRARRTHLEVASPFSLFAKELPPITPPRPSWANPSVAWTGQPGLSPALPGFVTPGLCNETSVGSAQTPKKEVKPAGEDIFRPLLRTTSAAAVLVHAPHGDRDTKQEGRAGQGHSEKLLYRDVSQAAQTDAVLSKLRGNQEASQEIPSEKRASRLSTPDIDSEDQSQLDWGGACNLGYTRRAVSFAMPSGGKGTASGQQVSQEMSMVDLWLPLKTTAPTHVQQSSGGWQTRMEAAGNMQKWHRSEQTESADAKSPLSHARLEILQQLPLPLAEKMRVASSNRPDAQCTVSVDAAALQAAGTPVPRRMSTSSGSRTSVVPPHTPGDHASRALPQGPGSVSSEPPKKCNCKKSRCLKLYCDCFAAGQYCKHSCSCQSCMNTADNRDLVVNMREQVRQRNPQAFQQKIEKQAIGMGLQTGGLHKRGCHCKKSHCKKKYCECFQAGVNCGVHCKCEECHNTPEDGLPPPMRAGKGSGAAALSGDHSAIPGTLPAIAQISKTSPGTPPAMSKETMAMDSRKEPQRMAKRKAAWLPDAHVARMGRQICKQTSVMVEASCNPGVLSPPDMLWPAQNLAQAQAHVLEPTQHSVHPNKSNVRTTACCERDSQLNVNTSYQSIPAPEKGRSAGDGQGKHNIAAQGSPLQPMAPLHLISGTGSPPSYTSQMLLQILAHNARRGEVPQSGSAEIKQAMEEATALSPAHCCSTPHTDSRLLHDTSVPLKKPPGAGDAVYCDSAPSRLRQDDAIAPQSAIRSVEPPPTILQADAAHPGAPFENCPQFADKDVNKQDVDLCSPQKTSLSSQMKMKRVSAGRTVISPGNAVGCSKLTL</sequence>
<feature type="region of interest" description="Disordered" evidence="4">
    <location>
        <begin position="310"/>
        <end position="358"/>
    </location>
</feature>
<feature type="region of interest" description="Disordered" evidence="4">
    <location>
        <begin position="508"/>
        <end position="529"/>
    </location>
</feature>
<evidence type="ECO:0000256" key="2">
    <source>
        <dbReference type="ARBA" id="ARBA00007267"/>
    </source>
</evidence>
<evidence type="ECO:0000256" key="4">
    <source>
        <dbReference type="SAM" id="MobiDB-lite"/>
    </source>
</evidence>
<dbReference type="SMART" id="SM01114">
    <property type="entry name" value="CXC"/>
    <property type="match status" value="2"/>
</dbReference>
<feature type="region of interest" description="Disordered" evidence="4">
    <location>
        <begin position="622"/>
        <end position="648"/>
    </location>
</feature>
<dbReference type="InterPro" id="IPR028307">
    <property type="entry name" value="Lin-54_fam"/>
</dbReference>
<organism evidence="6 7">
    <name type="scientific">Coccomyxa viridis</name>
    <dbReference type="NCBI Taxonomy" id="1274662"/>
    <lineage>
        <taxon>Eukaryota</taxon>
        <taxon>Viridiplantae</taxon>
        <taxon>Chlorophyta</taxon>
        <taxon>core chlorophytes</taxon>
        <taxon>Trebouxiophyceae</taxon>
        <taxon>Trebouxiophyceae incertae sedis</taxon>
        <taxon>Coccomyxaceae</taxon>
        <taxon>Coccomyxa</taxon>
    </lineage>
</organism>
<reference evidence="6 7" key="1">
    <citation type="submission" date="2023-10" db="EMBL/GenBank/DDBJ databases">
        <authorList>
            <person name="Maclean D."/>
            <person name="Macfadyen A."/>
        </authorList>
    </citation>
    <scope>NUCLEOTIDE SEQUENCE [LARGE SCALE GENOMIC DNA]</scope>
</reference>
<keyword evidence="3" id="KW-0539">Nucleus</keyword>
<feature type="region of interest" description="Disordered" evidence="4">
    <location>
        <begin position="148"/>
        <end position="180"/>
    </location>
</feature>
<comment type="similarity">
    <text evidence="2">Belongs to the lin-54 family.</text>
</comment>
<evidence type="ECO:0000256" key="3">
    <source>
        <dbReference type="ARBA" id="ARBA00023242"/>
    </source>
</evidence>
<evidence type="ECO:0000256" key="1">
    <source>
        <dbReference type="ARBA" id="ARBA00004123"/>
    </source>
</evidence>
<feature type="domain" description="CRC" evidence="5">
    <location>
        <begin position="354"/>
        <end position="471"/>
    </location>
</feature>
<proteinExistence type="inferred from homology"/>
<gene>
    <name evidence="6" type="ORF">CVIRNUC_007227</name>
</gene>
<feature type="compositionally biased region" description="Low complexity" evidence="4">
    <location>
        <begin position="317"/>
        <end position="328"/>
    </location>
</feature>
<dbReference type="Proteomes" id="UP001314263">
    <property type="component" value="Unassembled WGS sequence"/>
</dbReference>
<keyword evidence="7" id="KW-1185">Reference proteome</keyword>
<dbReference type="InterPro" id="IPR033467">
    <property type="entry name" value="Tesmin/TSO1-like_CXC"/>
</dbReference>
<dbReference type="GO" id="GO:0005634">
    <property type="term" value="C:nucleus"/>
    <property type="evidence" value="ECO:0007669"/>
    <property type="project" value="UniProtKB-SubCell"/>
</dbReference>
<dbReference type="PANTHER" id="PTHR12446">
    <property type="entry name" value="TESMIN/TSO1-RELATED"/>
    <property type="match status" value="1"/>
</dbReference>
<dbReference type="EMBL" id="CAUYUE010000009">
    <property type="protein sequence ID" value="CAK0784024.1"/>
    <property type="molecule type" value="Genomic_DNA"/>
</dbReference>
<comment type="caution">
    <text evidence="6">The sequence shown here is derived from an EMBL/GenBank/DDBJ whole genome shotgun (WGS) entry which is preliminary data.</text>
</comment>
<evidence type="ECO:0000313" key="7">
    <source>
        <dbReference type="Proteomes" id="UP001314263"/>
    </source>
</evidence>
<dbReference type="Pfam" id="PF03638">
    <property type="entry name" value="TCR"/>
    <property type="match status" value="2"/>
</dbReference>
<dbReference type="GO" id="GO:0006355">
    <property type="term" value="P:regulation of DNA-templated transcription"/>
    <property type="evidence" value="ECO:0007669"/>
    <property type="project" value="TreeGrafter"/>
</dbReference>
<accession>A0AAV1IDE8</accession>